<sequence>MSVNLLELRHGMSTVKSGRLSLSLSVTAQSNMIQRKTLEAVDNLSDHGSLVLAPDEFRDVRRYLDPLLISTPAVGSKRSCSAPNVTPMRPPKRTTLTFTVAGSGLCQPVDERIVRKIDALVNEGVKDTHEMKRHLNVYVKQQILPKDEIQPSPSNRRFFPKPSDIKSHMYRASIKNRFSKIDQENVVYKYK</sequence>
<evidence type="ECO:0000313" key="2">
    <source>
        <dbReference type="Proteomes" id="UP001249851"/>
    </source>
</evidence>
<evidence type="ECO:0000313" key="1">
    <source>
        <dbReference type="EMBL" id="KAK2554870.1"/>
    </source>
</evidence>
<dbReference type="AlphaFoldDB" id="A0AAD9UZ30"/>
<organism evidence="1 2">
    <name type="scientific">Acropora cervicornis</name>
    <name type="common">Staghorn coral</name>
    <dbReference type="NCBI Taxonomy" id="6130"/>
    <lineage>
        <taxon>Eukaryota</taxon>
        <taxon>Metazoa</taxon>
        <taxon>Cnidaria</taxon>
        <taxon>Anthozoa</taxon>
        <taxon>Hexacorallia</taxon>
        <taxon>Scleractinia</taxon>
        <taxon>Astrocoeniina</taxon>
        <taxon>Acroporidae</taxon>
        <taxon>Acropora</taxon>
    </lineage>
</organism>
<protein>
    <submittedName>
        <fullName evidence="1">Uncharacterized protein</fullName>
    </submittedName>
</protein>
<dbReference type="EMBL" id="JARQWQ010000066">
    <property type="protein sequence ID" value="KAK2554870.1"/>
    <property type="molecule type" value="Genomic_DNA"/>
</dbReference>
<comment type="caution">
    <text evidence="1">The sequence shown here is derived from an EMBL/GenBank/DDBJ whole genome shotgun (WGS) entry which is preliminary data.</text>
</comment>
<gene>
    <name evidence="1" type="ORF">P5673_023527</name>
</gene>
<reference evidence="1" key="2">
    <citation type="journal article" date="2023" name="Science">
        <title>Genomic signatures of disease resistance in endangered staghorn corals.</title>
        <authorList>
            <person name="Vollmer S.V."/>
            <person name="Selwyn J.D."/>
            <person name="Despard B.A."/>
            <person name="Roesel C.L."/>
        </authorList>
    </citation>
    <scope>NUCLEOTIDE SEQUENCE</scope>
    <source>
        <strain evidence="1">K2</strain>
    </source>
</reference>
<dbReference type="GO" id="GO:0003700">
    <property type="term" value="F:DNA-binding transcription factor activity"/>
    <property type="evidence" value="ECO:0007669"/>
    <property type="project" value="InterPro"/>
</dbReference>
<dbReference type="Pfam" id="PF15299">
    <property type="entry name" value="ALS2CR8"/>
    <property type="match status" value="1"/>
</dbReference>
<dbReference type="PANTHER" id="PTHR47456:SF4">
    <property type="entry name" value="SWIM-TYPE DOMAIN-CONTAINING PROTEIN"/>
    <property type="match status" value="1"/>
</dbReference>
<reference evidence="1" key="1">
    <citation type="journal article" date="2023" name="G3 (Bethesda)">
        <title>Whole genome assembly and annotation of the endangered Caribbean coral Acropora cervicornis.</title>
        <authorList>
            <person name="Selwyn J.D."/>
            <person name="Vollmer S.V."/>
        </authorList>
    </citation>
    <scope>NUCLEOTIDE SEQUENCE</scope>
    <source>
        <strain evidence="1">K2</strain>
    </source>
</reference>
<name>A0AAD9UZ30_ACRCE</name>
<proteinExistence type="predicted"/>
<dbReference type="InterPro" id="IPR029309">
    <property type="entry name" value="CaRF"/>
</dbReference>
<dbReference type="PANTHER" id="PTHR47456">
    <property type="entry name" value="PHD-TYPE DOMAIN-CONTAINING PROTEIN"/>
    <property type="match status" value="1"/>
</dbReference>
<accession>A0AAD9UZ30</accession>
<keyword evidence="2" id="KW-1185">Reference proteome</keyword>
<dbReference type="Proteomes" id="UP001249851">
    <property type="component" value="Unassembled WGS sequence"/>
</dbReference>